<dbReference type="InterPro" id="IPR003599">
    <property type="entry name" value="Ig_sub"/>
</dbReference>
<feature type="domain" description="Ig-like" evidence="7">
    <location>
        <begin position="452"/>
        <end position="559"/>
    </location>
</feature>
<gene>
    <name evidence="8" type="ORF">E5288_WYG007668</name>
</gene>
<dbReference type="PANTHER" id="PTHR11860">
    <property type="entry name" value="POLYMERIC-IMMUNOGLOBULIN RECEPTOR"/>
    <property type="match status" value="1"/>
</dbReference>
<protein>
    <recommendedName>
        <fullName evidence="7">Ig-like domain-containing protein</fullName>
    </recommendedName>
</protein>
<evidence type="ECO:0000313" key="8">
    <source>
        <dbReference type="EMBL" id="MXQ87030.1"/>
    </source>
</evidence>
<dbReference type="CDD" id="cd05716">
    <property type="entry name" value="IgV_pIgR_like"/>
    <property type="match status" value="3"/>
</dbReference>
<keyword evidence="5" id="KW-1015">Disulfide bond</keyword>
<evidence type="ECO:0000256" key="3">
    <source>
        <dbReference type="ARBA" id="ARBA00022729"/>
    </source>
</evidence>
<dbReference type="AlphaFoldDB" id="A0A6B0RAV7"/>
<feature type="transmembrane region" description="Helical" evidence="6">
    <location>
        <begin position="614"/>
        <end position="635"/>
    </location>
</feature>
<dbReference type="Pfam" id="PF07686">
    <property type="entry name" value="V-set"/>
    <property type="match status" value="4"/>
</dbReference>
<dbReference type="Gene3D" id="2.60.40.10">
    <property type="entry name" value="Immunoglobulins"/>
    <property type="match status" value="4"/>
</dbReference>
<dbReference type="PROSITE" id="PS50835">
    <property type="entry name" value="IG_LIKE"/>
    <property type="match status" value="2"/>
</dbReference>
<feature type="domain" description="Ig-like" evidence="7">
    <location>
        <begin position="133"/>
        <end position="242"/>
    </location>
</feature>
<keyword evidence="6" id="KW-1133">Transmembrane helix</keyword>
<evidence type="ECO:0000256" key="5">
    <source>
        <dbReference type="ARBA" id="ARBA00023157"/>
    </source>
</evidence>
<dbReference type="Proteomes" id="UP000322234">
    <property type="component" value="Unassembled WGS sequence"/>
</dbReference>
<dbReference type="GO" id="GO:0004888">
    <property type="term" value="F:transmembrane signaling receptor activity"/>
    <property type="evidence" value="ECO:0007669"/>
    <property type="project" value="TreeGrafter"/>
</dbReference>
<dbReference type="EMBL" id="VBQZ03000036">
    <property type="protein sequence ID" value="MXQ87030.1"/>
    <property type="molecule type" value="Genomic_DNA"/>
</dbReference>
<keyword evidence="4 6" id="KW-0472">Membrane</keyword>
<keyword evidence="3" id="KW-0732">Signal</keyword>
<comment type="caution">
    <text evidence="8">The sequence shown here is derived from an EMBL/GenBank/DDBJ whole genome shotgun (WGS) entry which is preliminary data.</text>
</comment>
<proteinExistence type="predicted"/>
<dbReference type="InterPro" id="IPR013106">
    <property type="entry name" value="Ig_V-set"/>
</dbReference>
<sequence>MTGIVGGSMSVECQYQEAFVDNIKYWCKHPCVSPWKIVETRESEREVRRGRVSIRDCPASLTFTVTLESLREEDAGTYGCGIYVPLSRDPTFQVEVSVIPGPGAAAGGIPSGEMTPRVRAGWLPSSLLLLQLPGCLSLSGPRRVTGIVGGSLRVECQYREEFINNTKYWCKHPCVLLRKTVETTESEREVRRGRLSIRDHPANLTFTVTLESLREEDAGPYRCGIDVPLTLDRMFEVEVSVTRGCFLLSGPSRVTGIMGGSLNMECRYQEEFIDDNKFWCTSRCLWKTVETRESAREVRGGCVSIRDHPASLTFTVTLESLREEDAGTYWCGIDVLSTFDPIFEVEVSVIPDLKRKGEKRTRRGLGDLVVGEEEEPVENSVESTWKESARKADVVSRCRDTGTKETQAAGGEEKVDLRHQLGASGKARHPGASSDISLAQLWQELDSGFCFPGCLSIRSPESVWGRERESLSVQCHYDSGWETSKKWWCRGAWWASCRILVETQGLEREEKGARVSIKDDQRNHSFTVTMQELRLDDADTYWCGIENPGANLGTQIKVTVGPREDAPRVCADDLGRLCLCVGEAALAVVGSQVSRTTNTSHLASSSRPYRRTHYVLLVFLKVPFLLGLVGAVLWLEERQRDPAEQRGQPIYANLSSGLLTKDTPV</sequence>
<dbReference type="FunFam" id="2.60.40.10:FF:000370">
    <property type="entry name" value="CMRF35-like molecule 1"/>
    <property type="match status" value="2"/>
</dbReference>
<dbReference type="PANTHER" id="PTHR11860:SF103">
    <property type="entry name" value="CMRF35-LIKE MOLECULE 7"/>
    <property type="match status" value="1"/>
</dbReference>
<evidence type="ECO:0000256" key="2">
    <source>
        <dbReference type="ARBA" id="ARBA00022692"/>
    </source>
</evidence>
<evidence type="ECO:0000256" key="6">
    <source>
        <dbReference type="SAM" id="Phobius"/>
    </source>
</evidence>
<evidence type="ECO:0000259" key="7">
    <source>
        <dbReference type="PROSITE" id="PS50835"/>
    </source>
</evidence>
<accession>A0A6B0RAV7</accession>
<evidence type="ECO:0000313" key="9">
    <source>
        <dbReference type="Proteomes" id="UP000322234"/>
    </source>
</evidence>
<dbReference type="InterPro" id="IPR007110">
    <property type="entry name" value="Ig-like_dom"/>
</dbReference>
<keyword evidence="9" id="KW-1185">Reference proteome</keyword>
<keyword evidence="2 6" id="KW-0812">Transmembrane</keyword>
<organism evidence="8 9">
    <name type="scientific">Bos mutus</name>
    <name type="common">wild yak</name>
    <dbReference type="NCBI Taxonomy" id="72004"/>
    <lineage>
        <taxon>Eukaryota</taxon>
        <taxon>Metazoa</taxon>
        <taxon>Chordata</taxon>
        <taxon>Craniata</taxon>
        <taxon>Vertebrata</taxon>
        <taxon>Euteleostomi</taxon>
        <taxon>Mammalia</taxon>
        <taxon>Eutheria</taxon>
        <taxon>Laurasiatheria</taxon>
        <taxon>Artiodactyla</taxon>
        <taxon>Ruminantia</taxon>
        <taxon>Pecora</taxon>
        <taxon>Bovidae</taxon>
        <taxon>Bovinae</taxon>
        <taxon>Bos</taxon>
    </lineage>
</organism>
<dbReference type="InterPro" id="IPR013783">
    <property type="entry name" value="Ig-like_fold"/>
</dbReference>
<reference evidence="8" key="1">
    <citation type="submission" date="2019-10" db="EMBL/GenBank/DDBJ databases">
        <title>The sequence and de novo assembly of the wild yak genome.</title>
        <authorList>
            <person name="Liu Y."/>
        </authorList>
    </citation>
    <scope>NUCLEOTIDE SEQUENCE [LARGE SCALE GENOMIC DNA]</scope>
    <source>
        <strain evidence="8">WY2019</strain>
    </source>
</reference>
<dbReference type="GO" id="GO:0005886">
    <property type="term" value="C:plasma membrane"/>
    <property type="evidence" value="ECO:0007669"/>
    <property type="project" value="TreeGrafter"/>
</dbReference>
<dbReference type="SMART" id="SM00409">
    <property type="entry name" value="IG"/>
    <property type="match status" value="4"/>
</dbReference>
<evidence type="ECO:0000256" key="4">
    <source>
        <dbReference type="ARBA" id="ARBA00023136"/>
    </source>
</evidence>
<evidence type="ECO:0000256" key="1">
    <source>
        <dbReference type="ARBA" id="ARBA00004370"/>
    </source>
</evidence>
<comment type="subcellular location">
    <subcellularLocation>
        <location evidence="1">Membrane</location>
    </subcellularLocation>
</comment>
<dbReference type="SUPFAM" id="SSF48726">
    <property type="entry name" value="Immunoglobulin"/>
    <property type="match status" value="4"/>
</dbReference>
<name>A0A6B0RAV7_9CETA</name>
<dbReference type="InterPro" id="IPR036179">
    <property type="entry name" value="Ig-like_dom_sf"/>
</dbReference>
<dbReference type="InterPro" id="IPR050671">
    <property type="entry name" value="CD300_family_receptors"/>
</dbReference>